<evidence type="ECO:0000256" key="1">
    <source>
        <dbReference type="SAM" id="MobiDB-lite"/>
    </source>
</evidence>
<sequence>MLDLAVRGDHTQLLGKAEITANPKYSIQDYMPMIKVISTKWAISAASTAMTASVVTIIGGFSLPSFAFTIVGPTGANYRPSVDLTELVIVPYAPGALVGTVKLNPTQDPKLPEPWKNLYLPPPDVGADIFDVFDADAATQFAGWTAKPGAALGGTLTINTYQAIDCGTPVTPIDIFVCDGISVPRGAAAIIATYARGAADPAIQDLRFINLFTDNTGAKGALVSYIDPFPNDDDLPWYFTEDRTEANQGPKTDPPTIPPTTMRFSDKPSDPIEEIPFSRVVRFETYLATFDLETKDATIHDGWRWGYDITALCPAPRKAPKIKSLDILATAQSSDGCADFGDAPDSYSTLLNSDGPFYREGDLQRLGNLWETEPDGQPTGQADGDDKSILGNCACTDGLLLDDEDGVIFGDSWVDVIFNITRPDANPYQLRAWWDTNYNGVFDHTSELYIDDLLTLAPGIFTKRYNLGFNPKADGLYSRFRLTWDPLDLDVKPFGEYYSKADCNTTDAAAGNCISHGEVEDYVHVPEPSSIFGLLAFGGLRLMGLRKKR</sequence>
<comment type="caution">
    <text evidence="2">The sequence shown here is derived from an EMBL/GenBank/DDBJ whole genome shotgun (WGS) entry which is preliminary data.</text>
</comment>
<dbReference type="AlphaFoldDB" id="A0A551X5E8"/>
<name>A0A551X5E8_MICAE</name>
<protein>
    <submittedName>
        <fullName evidence="2">Uncharacterized protein</fullName>
    </submittedName>
</protein>
<gene>
    <name evidence="2" type="ORF">EWV85_21135</name>
</gene>
<evidence type="ECO:0000313" key="2">
    <source>
        <dbReference type="EMBL" id="TRT43945.1"/>
    </source>
</evidence>
<dbReference type="Proteomes" id="UP000316443">
    <property type="component" value="Unassembled WGS sequence"/>
</dbReference>
<reference evidence="2 3" key="1">
    <citation type="submission" date="2019-01" db="EMBL/GenBank/DDBJ databases">
        <title>Coherence of Microcystis species and biogeography revealed through population genomics.</title>
        <authorList>
            <person name="Perez-Carrascal O.M."/>
            <person name="Terrat Y."/>
            <person name="Giani A."/>
            <person name="Fortin N."/>
            <person name="Tromas N."/>
            <person name="Shapiro B.J."/>
        </authorList>
    </citation>
    <scope>NUCLEOTIDE SEQUENCE [LARGE SCALE GENOMIC DNA]</scope>
    <source>
        <strain evidence="2">Ma_QC_C_20070703_M131</strain>
    </source>
</reference>
<evidence type="ECO:0000313" key="3">
    <source>
        <dbReference type="Proteomes" id="UP000316443"/>
    </source>
</evidence>
<feature type="region of interest" description="Disordered" evidence="1">
    <location>
        <begin position="244"/>
        <end position="269"/>
    </location>
</feature>
<dbReference type="EMBL" id="SFCA01000230">
    <property type="protein sequence ID" value="TRT43945.1"/>
    <property type="molecule type" value="Genomic_DNA"/>
</dbReference>
<proteinExistence type="predicted"/>
<organism evidence="2 3">
    <name type="scientific">Microcystis aeruginosa Ma_QC_C_20070703_M131</name>
    <dbReference type="NCBI Taxonomy" id="2486263"/>
    <lineage>
        <taxon>Bacteria</taxon>
        <taxon>Bacillati</taxon>
        <taxon>Cyanobacteriota</taxon>
        <taxon>Cyanophyceae</taxon>
        <taxon>Oscillatoriophycideae</taxon>
        <taxon>Chroococcales</taxon>
        <taxon>Microcystaceae</taxon>
        <taxon>Microcystis</taxon>
    </lineage>
</organism>
<accession>A0A551X5E8</accession>